<dbReference type="GO" id="GO:0016020">
    <property type="term" value="C:membrane"/>
    <property type="evidence" value="ECO:0007669"/>
    <property type="project" value="InterPro"/>
</dbReference>
<accession>A0A1I3SVX4</accession>
<dbReference type="PANTHER" id="PTHR42837:SF2">
    <property type="entry name" value="MEMBRANE METALLOPROTEASE ARASP2, CHLOROPLASTIC-RELATED"/>
    <property type="match status" value="1"/>
</dbReference>
<dbReference type="InterPro" id="IPR001478">
    <property type="entry name" value="PDZ"/>
</dbReference>
<keyword evidence="4" id="KW-0732">Signal</keyword>
<protein>
    <submittedName>
        <fullName evidence="6">PDZ domain-containing protein</fullName>
    </submittedName>
</protein>
<dbReference type="PANTHER" id="PTHR42837">
    <property type="entry name" value="REGULATOR OF SIGMA-E PROTEASE RSEP"/>
    <property type="match status" value="1"/>
</dbReference>
<organism evidence="6 7">
    <name type="scientific">Planctomicrobium piriforme</name>
    <dbReference type="NCBI Taxonomy" id="1576369"/>
    <lineage>
        <taxon>Bacteria</taxon>
        <taxon>Pseudomonadati</taxon>
        <taxon>Planctomycetota</taxon>
        <taxon>Planctomycetia</taxon>
        <taxon>Planctomycetales</taxon>
        <taxon>Planctomycetaceae</taxon>
        <taxon>Planctomicrobium</taxon>
    </lineage>
</organism>
<dbReference type="InterPro" id="IPR004387">
    <property type="entry name" value="Pept_M50_Zn"/>
</dbReference>
<dbReference type="STRING" id="1576369.SAMN05421753_12611"/>
<dbReference type="SMART" id="SM00228">
    <property type="entry name" value="PDZ"/>
    <property type="match status" value="1"/>
</dbReference>
<evidence type="ECO:0000256" key="1">
    <source>
        <dbReference type="ARBA" id="ARBA00001947"/>
    </source>
</evidence>
<dbReference type="SUPFAM" id="SSF50156">
    <property type="entry name" value="PDZ domain-like"/>
    <property type="match status" value="1"/>
</dbReference>
<evidence type="ECO:0000313" key="7">
    <source>
        <dbReference type="Proteomes" id="UP000199518"/>
    </source>
</evidence>
<sequence length="300" mass="31593">MLKWKLTRRVVMGICLLGAPLGATVQAQETAQTQDAAPATSPPVAVPDKVPAATAPMSPTDKAAAPAAVEGSELYLIGPDGQKRHLRSMQGRQGEDASQDEYRKAVDALPQGERYVIGVVLAPVPSEVRAALTIDSAVGLFLVKVVEGKPAAAAGLKNGDVLCAVNGKGVSQPADVVRFVNELKGQPVTLTVARKQETVEIIVTPVEASKELASHRGEETVELSPETMQKLRELGVTPGTQVVGPGVIVNSTSLLSREVIDLKLKVGRLEQEVGQLQHQVDELKQILKSALTPPGEAPVN</sequence>
<evidence type="ECO:0000256" key="2">
    <source>
        <dbReference type="SAM" id="Coils"/>
    </source>
</evidence>
<dbReference type="PROSITE" id="PS50106">
    <property type="entry name" value="PDZ"/>
    <property type="match status" value="1"/>
</dbReference>
<name>A0A1I3SVX4_9PLAN</name>
<dbReference type="InterPro" id="IPR041489">
    <property type="entry name" value="PDZ_6"/>
</dbReference>
<keyword evidence="2" id="KW-0175">Coiled coil</keyword>
<evidence type="ECO:0000256" key="3">
    <source>
        <dbReference type="SAM" id="MobiDB-lite"/>
    </source>
</evidence>
<dbReference type="RefSeq" id="WP_139228690.1">
    <property type="nucleotide sequence ID" value="NZ_FOQD01000026.1"/>
</dbReference>
<dbReference type="InterPro" id="IPR036034">
    <property type="entry name" value="PDZ_sf"/>
</dbReference>
<feature type="coiled-coil region" evidence="2">
    <location>
        <begin position="259"/>
        <end position="286"/>
    </location>
</feature>
<evidence type="ECO:0000256" key="4">
    <source>
        <dbReference type="SAM" id="SignalP"/>
    </source>
</evidence>
<dbReference type="Pfam" id="PF17820">
    <property type="entry name" value="PDZ_6"/>
    <property type="match status" value="1"/>
</dbReference>
<keyword evidence="7" id="KW-1185">Reference proteome</keyword>
<dbReference type="GO" id="GO:0006508">
    <property type="term" value="P:proteolysis"/>
    <property type="evidence" value="ECO:0007669"/>
    <property type="project" value="InterPro"/>
</dbReference>
<feature type="signal peptide" evidence="4">
    <location>
        <begin position="1"/>
        <end position="27"/>
    </location>
</feature>
<dbReference type="OrthoDB" id="198130at2"/>
<feature type="region of interest" description="Disordered" evidence="3">
    <location>
        <begin position="32"/>
        <end position="64"/>
    </location>
</feature>
<comment type="cofactor">
    <cofactor evidence="1">
        <name>Zn(2+)</name>
        <dbReference type="ChEBI" id="CHEBI:29105"/>
    </cofactor>
</comment>
<dbReference type="AlphaFoldDB" id="A0A1I3SVX4"/>
<dbReference type="EMBL" id="FOQD01000026">
    <property type="protein sequence ID" value="SFJ62984.1"/>
    <property type="molecule type" value="Genomic_DNA"/>
</dbReference>
<feature type="compositionally biased region" description="Low complexity" evidence="3">
    <location>
        <begin position="46"/>
        <end position="56"/>
    </location>
</feature>
<evidence type="ECO:0000259" key="5">
    <source>
        <dbReference type="PROSITE" id="PS50106"/>
    </source>
</evidence>
<dbReference type="Proteomes" id="UP000199518">
    <property type="component" value="Unassembled WGS sequence"/>
</dbReference>
<dbReference type="GO" id="GO:0004222">
    <property type="term" value="F:metalloendopeptidase activity"/>
    <property type="evidence" value="ECO:0007669"/>
    <property type="project" value="InterPro"/>
</dbReference>
<evidence type="ECO:0000313" key="6">
    <source>
        <dbReference type="EMBL" id="SFJ62984.1"/>
    </source>
</evidence>
<gene>
    <name evidence="6" type="ORF">SAMN05421753_12611</name>
</gene>
<proteinExistence type="predicted"/>
<feature type="chain" id="PRO_5011767720" evidence="4">
    <location>
        <begin position="28"/>
        <end position="300"/>
    </location>
</feature>
<reference evidence="7" key="1">
    <citation type="submission" date="2016-10" db="EMBL/GenBank/DDBJ databases">
        <authorList>
            <person name="Varghese N."/>
            <person name="Submissions S."/>
        </authorList>
    </citation>
    <scope>NUCLEOTIDE SEQUENCE [LARGE SCALE GENOMIC DNA]</scope>
    <source>
        <strain evidence="7">DSM 26348</strain>
    </source>
</reference>
<feature type="domain" description="PDZ" evidence="5">
    <location>
        <begin position="111"/>
        <end position="207"/>
    </location>
</feature>
<dbReference type="Gene3D" id="2.30.42.10">
    <property type="match status" value="1"/>
</dbReference>